<evidence type="ECO:0000256" key="4">
    <source>
        <dbReference type="ARBA" id="ARBA00022692"/>
    </source>
</evidence>
<dbReference type="Gene3D" id="3.30.70.1230">
    <property type="entry name" value="Nucleotide cyclase"/>
    <property type="match status" value="1"/>
</dbReference>
<keyword evidence="6" id="KW-0547">Nucleotide-binding</keyword>
<feature type="compositionally biased region" description="Low complexity" evidence="12">
    <location>
        <begin position="1056"/>
        <end position="1075"/>
    </location>
</feature>
<evidence type="ECO:0000256" key="13">
    <source>
        <dbReference type="SAM" id="Phobius"/>
    </source>
</evidence>
<feature type="transmembrane region" description="Helical" evidence="13">
    <location>
        <begin position="896"/>
        <end position="915"/>
    </location>
</feature>
<dbReference type="GO" id="GO:0005886">
    <property type="term" value="C:plasma membrane"/>
    <property type="evidence" value="ECO:0007669"/>
    <property type="project" value="TreeGrafter"/>
</dbReference>
<feature type="transmembrane region" description="Helical" evidence="13">
    <location>
        <begin position="927"/>
        <end position="951"/>
    </location>
</feature>
<evidence type="ECO:0000256" key="7">
    <source>
        <dbReference type="ARBA" id="ARBA00022840"/>
    </source>
</evidence>
<keyword evidence="9 13" id="KW-1133">Transmembrane helix</keyword>
<dbReference type="WBParaSite" id="HDID_0000948201-mRNA-1">
    <property type="protein sequence ID" value="HDID_0000948201-mRNA-1"/>
    <property type="gene ID" value="HDID_0000948201"/>
</dbReference>
<sequence length="1426" mass="156942">MAHRSCAVSRLFQSAFSPALSLWQLRLFFILLLCISIISTALSTARLLNARLLSQQPFLYFSSLVSCIVGLLQCRDKYLETELCPSHIKKRLRQATLCASIAITLFTLAALPTPTSANTVGHAITRVDMSLLLALTLCVQVCIPSGRSRHLVCGVIALAHSVMVIVTRFTSERISSAVTDCLLCWNSNEVRFWREIASNLNDLERWRCLCGALHASVRQSTLRSTQKKLSRISKSIVPPALIADLEHDFSSPPCVWSSPLVIYLRNVSFLSAELVGFYTSNGTSGNNCGGSMSPMISNVGIQELERYPQPASQHVVAFTNHLISHIKALCVNHGCYAVHVRPGEILCIAGYPEVRFDHANSCVQLALAINRLLRSVSKAARVQLEARMAIHTGEAYAAVLGQSMLTFDLLGADVFHLRRHLRTAAKPGRVLVSRATFDQLPEGYEGEIGPTVVDPSANRHVMQCETLYVQPRKSSDSSMTSNECTETRWPTLGESISTGGLAQAFARLASHAIIESGESSGHSTHSSASLSVLRQMQEKDAWMGHADDGIHNKVGGFDEAILCLKGLCEHRTMPTPSFLNISNSKISALEDRLLPNPTSSFLSSLCHGLSSLPSSVSSLQASPPSISNLEALNSSLPRCKMGNCEDSQSMQQPLTTSPVKCETCPKDFGMPDVAILCPLAEAVLWNRLFLRRGHLKSLRNALAWMLLLVILLGVAGGLLVTKVSYALIVYPCVVTWCLILLAVFSIRRLDRFSCFPVAVRQACVVFTIFLLLASLLFILQSQLHPPPVYNVREWDWASDGHTRMFAMTHLISRDCLIPRLMESGHDSCPGDDFRFFIFLIQPLTFLPFEIQQIPESVNSPWLPITQLGTTAQFACLSLLLLLTLTPSVPPTPVNSAIVAAIFSTLHISLAITRFMHVPPVSTTNSMMSFWTTTVPDAIAAHIVFILLVCLLPWQTAKLHLWTEQWVKFILEEKVELTRCRFALEHLVENRIPRAYMQMESNNALVESTTDPTNLCHLFPPKENLATAIIAITIHGIGKGDEMLQHQRSPIRTAGLSQSITTTATTASSSNSVSASHRSREATAIADAVRRLNRRMCLIDQMACGGANEEDQELIESSVERIIESISRPSLPLVKVNSVGNCVAYALMGTETKDALSKLGAFAAFLIRLFEELENHYLQKSGEEQRNADEALVCRLQIGLHVGATVSGIIDGPQFLLLHETLDFALRLATSSPPSPVDKSIIIASPDFISHRGGERLIGLQAIGINGSSGENDVFLWCSDAQHISRLSSAMRPVLSAAIQPPVVRNRTKKIVTSPKFPHPRSTTSLVNPNATQPPPPLPPPHKRNYAVGEARYQNHNSPLMSNRNRKLSSPLLPPKHASPPSKWTQKTVSLDVPGDNVDRGNYLYLKFEKNSFESVIRCSIYLKWNK</sequence>
<organism evidence="17">
    <name type="scientific">Hymenolepis diminuta</name>
    <name type="common">Rat tapeworm</name>
    <dbReference type="NCBI Taxonomy" id="6216"/>
    <lineage>
        <taxon>Eukaryota</taxon>
        <taxon>Metazoa</taxon>
        <taxon>Spiralia</taxon>
        <taxon>Lophotrochozoa</taxon>
        <taxon>Platyhelminthes</taxon>
        <taxon>Cestoda</taxon>
        <taxon>Eucestoda</taxon>
        <taxon>Cyclophyllidea</taxon>
        <taxon>Hymenolepididae</taxon>
        <taxon>Hymenolepis</taxon>
    </lineage>
</organism>
<evidence type="ECO:0000256" key="3">
    <source>
        <dbReference type="ARBA" id="ARBA00012201"/>
    </source>
</evidence>
<name>A0A158QFU4_HYMDI</name>
<dbReference type="OrthoDB" id="6269389at2759"/>
<evidence type="ECO:0000256" key="5">
    <source>
        <dbReference type="ARBA" id="ARBA00022723"/>
    </source>
</evidence>
<reference evidence="15 16" key="2">
    <citation type="submission" date="2018-11" db="EMBL/GenBank/DDBJ databases">
        <authorList>
            <consortium name="Pathogen Informatics"/>
        </authorList>
    </citation>
    <scope>NUCLEOTIDE SEQUENCE [LARGE SCALE GENOMIC DNA]</scope>
</reference>
<feature type="transmembrane region" description="Helical" evidence="13">
    <location>
        <begin position="27"/>
        <end position="45"/>
    </location>
</feature>
<keyword evidence="7" id="KW-0067">ATP-binding</keyword>
<feature type="transmembrane region" description="Helical" evidence="13">
    <location>
        <begin position="95"/>
        <end position="111"/>
    </location>
</feature>
<evidence type="ECO:0000256" key="8">
    <source>
        <dbReference type="ARBA" id="ARBA00022842"/>
    </source>
</evidence>
<dbReference type="EMBL" id="UYSG01011301">
    <property type="protein sequence ID" value="VDL61832.1"/>
    <property type="molecule type" value="Genomic_DNA"/>
</dbReference>
<dbReference type="CDD" id="cd07302">
    <property type="entry name" value="CHD"/>
    <property type="match status" value="1"/>
</dbReference>
<evidence type="ECO:0000256" key="6">
    <source>
        <dbReference type="ARBA" id="ARBA00022741"/>
    </source>
</evidence>
<keyword evidence="5" id="KW-0479">Metal-binding</keyword>
<evidence type="ECO:0000256" key="12">
    <source>
        <dbReference type="SAM" id="MobiDB-lite"/>
    </source>
</evidence>
<dbReference type="PROSITE" id="PS50125">
    <property type="entry name" value="GUANYLATE_CYCLASE_2"/>
    <property type="match status" value="2"/>
</dbReference>
<dbReference type="InterPro" id="IPR001054">
    <property type="entry name" value="A/G_cyclase"/>
</dbReference>
<evidence type="ECO:0000256" key="1">
    <source>
        <dbReference type="ARBA" id="ARBA00001593"/>
    </source>
</evidence>
<dbReference type="Pfam" id="PF00211">
    <property type="entry name" value="Guanylate_cyc"/>
    <property type="match status" value="1"/>
</dbReference>
<dbReference type="GO" id="GO:0009190">
    <property type="term" value="P:cyclic nucleotide biosynthetic process"/>
    <property type="evidence" value="ECO:0007669"/>
    <property type="project" value="InterPro"/>
</dbReference>
<feature type="transmembrane region" description="Helical" evidence="13">
    <location>
        <begin position="727"/>
        <end position="746"/>
    </location>
</feature>
<feature type="transmembrane region" description="Helical" evidence="13">
    <location>
        <begin position="758"/>
        <end position="779"/>
    </location>
</feature>
<dbReference type="PANTHER" id="PTHR45627:SF12">
    <property type="entry name" value="ADENYLATE CYCLASE TYPE 2"/>
    <property type="match status" value="1"/>
</dbReference>
<protein>
    <recommendedName>
        <fullName evidence="3">adenylate cyclase</fullName>
        <ecNumber evidence="3">4.6.1.1</ecNumber>
    </recommendedName>
</protein>
<keyword evidence="4 13" id="KW-0812">Transmembrane</keyword>
<dbReference type="GO" id="GO:0035556">
    <property type="term" value="P:intracellular signal transduction"/>
    <property type="evidence" value="ECO:0007669"/>
    <property type="project" value="InterPro"/>
</dbReference>
<proteinExistence type="predicted"/>
<evidence type="ECO:0000313" key="15">
    <source>
        <dbReference type="EMBL" id="VDL61832.1"/>
    </source>
</evidence>
<feature type="domain" description="Guanylate cyclase" evidence="14">
    <location>
        <begin position="268"/>
        <end position="421"/>
    </location>
</feature>
<feature type="transmembrane region" description="Helical" evidence="13">
    <location>
        <begin position="57"/>
        <end position="74"/>
    </location>
</feature>
<dbReference type="SUPFAM" id="SSF55073">
    <property type="entry name" value="Nucleotide cyclase"/>
    <property type="match status" value="1"/>
</dbReference>
<keyword evidence="8" id="KW-0460">Magnesium</keyword>
<feature type="domain" description="Guanylate cyclase" evidence="14">
    <location>
        <begin position="1081"/>
        <end position="1228"/>
    </location>
</feature>
<dbReference type="InterPro" id="IPR029787">
    <property type="entry name" value="Nucleotide_cyclase"/>
</dbReference>
<dbReference type="GO" id="GO:0007189">
    <property type="term" value="P:adenylate cyclase-activating G protein-coupled receptor signaling pathway"/>
    <property type="evidence" value="ECO:0007669"/>
    <property type="project" value="TreeGrafter"/>
</dbReference>
<evidence type="ECO:0000259" key="14">
    <source>
        <dbReference type="PROSITE" id="PS50125"/>
    </source>
</evidence>
<evidence type="ECO:0000313" key="16">
    <source>
        <dbReference type="Proteomes" id="UP000274504"/>
    </source>
</evidence>
<evidence type="ECO:0000256" key="2">
    <source>
        <dbReference type="ARBA" id="ARBA00004141"/>
    </source>
</evidence>
<reference evidence="17" key="1">
    <citation type="submission" date="2016-04" db="UniProtKB">
        <authorList>
            <consortium name="WormBaseParasite"/>
        </authorList>
    </citation>
    <scope>IDENTIFICATION</scope>
</reference>
<evidence type="ECO:0000256" key="10">
    <source>
        <dbReference type="ARBA" id="ARBA00023136"/>
    </source>
</evidence>
<comment type="catalytic activity">
    <reaction evidence="1">
        <text>ATP = 3',5'-cyclic AMP + diphosphate</text>
        <dbReference type="Rhea" id="RHEA:15389"/>
        <dbReference type="ChEBI" id="CHEBI:30616"/>
        <dbReference type="ChEBI" id="CHEBI:33019"/>
        <dbReference type="ChEBI" id="CHEBI:58165"/>
        <dbReference type="EC" id="4.6.1.1"/>
    </reaction>
</comment>
<feature type="compositionally biased region" description="Polar residues" evidence="12">
    <location>
        <begin position="1320"/>
        <end position="1330"/>
    </location>
</feature>
<evidence type="ECO:0000256" key="9">
    <source>
        <dbReference type="ARBA" id="ARBA00022989"/>
    </source>
</evidence>
<keyword evidence="10 13" id="KW-0472">Membrane</keyword>
<feature type="region of interest" description="Disordered" evidence="12">
    <location>
        <begin position="1055"/>
        <end position="1079"/>
    </location>
</feature>
<feature type="compositionally biased region" description="Polar residues" evidence="12">
    <location>
        <begin position="1353"/>
        <end position="1362"/>
    </location>
</feature>
<feature type="region of interest" description="Disordered" evidence="12">
    <location>
        <begin position="1306"/>
        <end position="1389"/>
    </location>
</feature>
<dbReference type="STRING" id="6216.A0A158QFU4"/>
<feature type="transmembrane region" description="Helical" evidence="13">
    <location>
        <begin position="701"/>
        <end position="721"/>
    </location>
</feature>
<dbReference type="GO" id="GO:0005524">
    <property type="term" value="F:ATP binding"/>
    <property type="evidence" value="ECO:0007669"/>
    <property type="project" value="UniProtKB-KW"/>
</dbReference>
<dbReference type="EC" id="4.6.1.1" evidence="3"/>
<dbReference type="PANTHER" id="PTHR45627">
    <property type="entry name" value="ADENYLATE CYCLASE TYPE 1"/>
    <property type="match status" value="1"/>
</dbReference>
<dbReference type="Proteomes" id="UP000274504">
    <property type="component" value="Unassembled WGS sequence"/>
</dbReference>
<feature type="transmembrane region" description="Helical" evidence="13">
    <location>
        <begin position="864"/>
        <end position="884"/>
    </location>
</feature>
<dbReference type="GO" id="GO:0046872">
    <property type="term" value="F:metal ion binding"/>
    <property type="evidence" value="ECO:0007669"/>
    <property type="project" value="UniProtKB-KW"/>
</dbReference>
<keyword evidence="11" id="KW-0456">Lyase</keyword>
<comment type="subcellular location">
    <subcellularLocation>
        <location evidence="2">Membrane</location>
        <topology evidence="2">Multi-pass membrane protein</topology>
    </subcellularLocation>
</comment>
<evidence type="ECO:0000313" key="17">
    <source>
        <dbReference type="WBParaSite" id="HDID_0000948201-mRNA-1"/>
    </source>
</evidence>
<evidence type="ECO:0000256" key="11">
    <source>
        <dbReference type="ARBA" id="ARBA00023239"/>
    </source>
</evidence>
<gene>
    <name evidence="15" type="ORF">HDID_LOCUS9480</name>
</gene>
<accession>A0A158QFU4</accession>
<dbReference type="GO" id="GO:0004016">
    <property type="term" value="F:adenylate cyclase activity"/>
    <property type="evidence" value="ECO:0007669"/>
    <property type="project" value="UniProtKB-EC"/>
</dbReference>